<dbReference type="EMBL" id="CM047900">
    <property type="protein sequence ID" value="KAJ0098365.1"/>
    <property type="molecule type" value="Genomic_DNA"/>
</dbReference>
<name>A0ACC1BHD9_9ROSI</name>
<keyword evidence="2" id="KW-1185">Reference proteome</keyword>
<comment type="caution">
    <text evidence="1">The sequence shown here is derived from an EMBL/GenBank/DDBJ whole genome shotgun (WGS) entry which is preliminary data.</text>
</comment>
<organism evidence="1 2">
    <name type="scientific">Pistacia atlantica</name>
    <dbReference type="NCBI Taxonomy" id="434234"/>
    <lineage>
        <taxon>Eukaryota</taxon>
        <taxon>Viridiplantae</taxon>
        <taxon>Streptophyta</taxon>
        <taxon>Embryophyta</taxon>
        <taxon>Tracheophyta</taxon>
        <taxon>Spermatophyta</taxon>
        <taxon>Magnoliopsida</taxon>
        <taxon>eudicotyledons</taxon>
        <taxon>Gunneridae</taxon>
        <taxon>Pentapetalae</taxon>
        <taxon>rosids</taxon>
        <taxon>malvids</taxon>
        <taxon>Sapindales</taxon>
        <taxon>Anacardiaceae</taxon>
        <taxon>Pistacia</taxon>
    </lineage>
</organism>
<accession>A0ACC1BHD9</accession>
<evidence type="ECO:0000313" key="2">
    <source>
        <dbReference type="Proteomes" id="UP001164250"/>
    </source>
</evidence>
<reference evidence="2" key="1">
    <citation type="journal article" date="2023" name="G3 (Bethesda)">
        <title>Genome assembly and association tests identify interacting loci associated with vigor, precocity, and sex in interspecific pistachio rootstocks.</title>
        <authorList>
            <person name="Palmer W."/>
            <person name="Jacygrad E."/>
            <person name="Sagayaradj S."/>
            <person name="Cavanaugh K."/>
            <person name="Han R."/>
            <person name="Bertier L."/>
            <person name="Beede B."/>
            <person name="Kafkas S."/>
            <person name="Golino D."/>
            <person name="Preece J."/>
            <person name="Michelmore R."/>
        </authorList>
    </citation>
    <scope>NUCLEOTIDE SEQUENCE [LARGE SCALE GENOMIC DNA]</scope>
</reference>
<dbReference type="Proteomes" id="UP001164250">
    <property type="component" value="Chromosome 4"/>
</dbReference>
<proteinExistence type="predicted"/>
<evidence type="ECO:0000313" key="1">
    <source>
        <dbReference type="EMBL" id="KAJ0098365.1"/>
    </source>
</evidence>
<protein>
    <submittedName>
        <fullName evidence="1">Uncharacterized protein</fullName>
    </submittedName>
</protein>
<sequence>MEEKKKQAKGVEDFEGYGADPLPGEGQFLDWSDRLFLEVYPEILNYGQKNQNLSGAFMVPMSQVAKGILEEYSIKMKNVTELASKAMAKSLNIKENCFLTQFAERAQHKARFNYYLRCQKPDLVLGLKPHSDVSGFTIILMDEESLQVLKDEQWFTVPKITEALLVLVGDQMEALLVLVGDQMEALLVLVGDQMEIMTNGIFKSPVHRVVTSSERERISIAVFYSPEANKEIGPEDGLINEETPRIFKNVKGYPDIYQGYYKKGQRALHVAKV</sequence>
<gene>
    <name evidence="1" type="ORF">Patl1_22202</name>
</gene>